<feature type="domain" description="UDP-galactopyranose mutase C-terminal" evidence="6">
    <location>
        <begin position="146"/>
        <end position="352"/>
    </location>
</feature>
<dbReference type="Pfam" id="PF13450">
    <property type="entry name" value="NAD_binding_8"/>
    <property type="match status" value="1"/>
</dbReference>
<dbReference type="EMBL" id="OX359470">
    <property type="protein sequence ID" value="CAI3971195.1"/>
    <property type="molecule type" value="Genomic_DNA"/>
</dbReference>
<organism evidence="7">
    <name type="scientific">Ochrobactrum phage ORM_20</name>
    <dbReference type="NCBI Taxonomy" id="2985243"/>
    <lineage>
        <taxon>Viruses</taxon>
    </lineage>
</organism>
<dbReference type="NCBIfam" id="TIGR00031">
    <property type="entry name" value="UDP-GALP_mutase"/>
    <property type="match status" value="1"/>
</dbReference>
<evidence type="ECO:0000313" key="7">
    <source>
        <dbReference type="EMBL" id="CAI3971195.1"/>
    </source>
</evidence>
<dbReference type="Gene3D" id="3.40.50.720">
    <property type="entry name" value="NAD(P)-binding Rossmann-like Domain"/>
    <property type="match status" value="3"/>
</dbReference>
<dbReference type="GO" id="GO:0008767">
    <property type="term" value="F:UDP-galactopyranose mutase activity"/>
    <property type="evidence" value="ECO:0007669"/>
    <property type="project" value="InterPro"/>
</dbReference>
<dbReference type="GO" id="GO:0050660">
    <property type="term" value="F:flavin adenine dinucleotide binding"/>
    <property type="evidence" value="ECO:0007669"/>
    <property type="project" value="TreeGrafter"/>
</dbReference>
<evidence type="ECO:0000256" key="1">
    <source>
        <dbReference type="ARBA" id="ARBA00001974"/>
    </source>
</evidence>
<evidence type="ECO:0000259" key="6">
    <source>
        <dbReference type="Pfam" id="PF03275"/>
    </source>
</evidence>
<keyword evidence="5" id="KW-0413">Isomerase</keyword>
<comment type="similarity">
    <text evidence="2">Belongs to the UDP-galactopyranose/dTDP-fucopyranose mutase family.</text>
</comment>
<keyword evidence="4" id="KW-0274">FAD</keyword>
<dbReference type="Pfam" id="PF03275">
    <property type="entry name" value="GLF"/>
    <property type="match status" value="1"/>
</dbReference>
<evidence type="ECO:0000256" key="5">
    <source>
        <dbReference type="ARBA" id="ARBA00023235"/>
    </source>
</evidence>
<dbReference type="PANTHER" id="PTHR21197">
    <property type="entry name" value="UDP-GALACTOPYRANOSE MUTASE"/>
    <property type="match status" value="1"/>
</dbReference>
<protein>
    <recommendedName>
        <fullName evidence="6">UDP-galactopyranose mutase C-terminal domain-containing protein</fullName>
    </recommendedName>
</protein>
<evidence type="ECO:0000256" key="4">
    <source>
        <dbReference type="ARBA" id="ARBA00022827"/>
    </source>
</evidence>
<name>A0A9N6WZY0_9VIRU</name>
<comment type="cofactor">
    <cofactor evidence="1">
        <name>FAD</name>
        <dbReference type="ChEBI" id="CHEBI:57692"/>
    </cofactor>
</comment>
<accession>A0A9N6WZY0</accession>
<evidence type="ECO:0000256" key="2">
    <source>
        <dbReference type="ARBA" id="ARBA00009321"/>
    </source>
</evidence>
<gene>
    <name evidence="7" type="ORF">ORM20_00146</name>
</gene>
<dbReference type="SUPFAM" id="SSF54373">
    <property type="entry name" value="FAD-linked reductases, C-terminal domain"/>
    <property type="match status" value="1"/>
</dbReference>
<keyword evidence="3" id="KW-0285">Flavoprotein</keyword>
<dbReference type="SUPFAM" id="SSF51971">
    <property type="entry name" value="Nucleotide-binding domain"/>
    <property type="match status" value="1"/>
</dbReference>
<sequence length="373" mass="43566">MKKVLIIGAGFSGATVARELAERGIACTVVDKRQHIAGNAYDYRKNGILVHQYGAHIFHTPNKKVWDFVNRFAEFNDYKHHVRTCHNNQNFSMPISLDTINQFVGGIMSPKNAREWVKHHASEITGVPQNLEEKAISLIGRPLYEAFIKAYTWKQWETDPKDLPASIITRLPVRFNFDTRYFNDRFEGMPIGGYTNLISEMLNHKNITVHCGVDGLMFDFRKYDAVYHCGPVDHFFGYKFGRLNWRSVDFKFWVHPEIEDRYGTSVTNFADFTMPETRVIEFKHFYPEEWNIQEGTILAYEKSKKPENHDEFYYPVNTETDRQTMSKYTELAQEHFKEKKILLGGRLGRYKYFDMHQAIAIAFNDANEIEGVL</sequence>
<reference evidence="7" key="1">
    <citation type="submission" date="2022-10" db="EMBL/GenBank/DDBJ databases">
        <authorList>
            <person name="Meaden S."/>
        </authorList>
    </citation>
    <scope>NUCLEOTIDE SEQUENCE</scope>
</reference>
<dbReference type="InterPro" id="IPR015899">
    <property type="entry name" value="UDP-GalPyranose_mutase_C"/>
</dbReference>
<proteinExistence type="inferred from homology"/>
<dbReference type="InterPro" id="IPR004379">
    <property type="entry name" value="UDP-GALP_mutase"/>
</dbReference>
<dbReference type="PANTHER" id="PTHR21197:SF0">
    <property type="entry name" value="UDP-GALACTOPYRANOSE MUTASE"/>
    <property type="match status" value="1"/>
</dbReference>
<evidence type="ECO:0000256" key="3">
    <source>
        <dbReference type="ARBA" id="ARBA00022630"/>
    </source>
</evidence>